<dbReference type="SUPFAM" id="SSF56399">
    <property type="entry name" value="ADP-ribosylation"/>
    <property type="match status" value="1"/>
</dbReference>
<accession>A0A815B452</accession>
<dbReference type="SMART" id="SM00028">
    <property type="entry name" value="TPR"/>
    <property type="match status" value="7"/>
</dbReference>
<dbReference type="Gene3D" id="1.25.40.10">
    <property type="entry name" value="Tetratricopeptide repeat domain"/>
    <property type="match status" value="2"/>
</dbReference>
<dbReference type="Gene3D" id="3.90.176.10">
    <property type="entry name" value="Toxin ADP-ribosyltransferase, Chain A, domain 1"/>
    <property type="match status" value="1"/>
</dbReference>
<dbReference type="SUPFAM" id="SSF48452">
    <property type="entry name" value="TPR-like"/>
    <property type="match status" value="2"/>
</dbReference>
<evidence type="ECO:0000313" key="5">
    <source>
        <dbReference type="Proteomes" id="UP000663834"/>
    </source>
</evidence>
<proteinExistence type="predicted"/>
<organism evidence="4 5">
    <name type="scientific">Rotaria magnacalcarata</name>
    <dbReference type="NCBI Taxonomy" id="392030"/>
    <lineage>
        <taxon>Eukaryota</taxon>
        <taxon>Metazoa</taxon>
        <taxon>Spiralia</taxon>
        <taxon>Gnathifera</taxon>
        <taxon>Rotifera</taxon>
        <taxon>Eurotatoria</taxon>
        <taxon>Bdelloidea</taxon>
        <taxon>Philodinida</taxon>
        <taxon>Philodinidae</taxon>
        <taxon>Rotaria</taxon>
    </lineage>
</organism>
<dbReference type="EMBL" id="CAJNOW010000199">
    <property type="protein sequence ID" value="CAF1267000.1"/>
    <property type="molecule type" value="Genomic_DNA"/>
</dbReference>
<dbReference type="Proteomes" id="UP000663834">
    <property type="component" value="Unassembled WGS sequence"/>
</dbReference>
<keyword evidence="2 3" id="KW-0802">TPR repeat</keyword>
<dbReference type="Pfam" id="PF13374">
    <property type="entry name" value="TPR_10"/>
    <property type="match status" value="1"/>
</dbReference>
<sequence>MTRVVPFENRRNLRPDQIDENIEDINLIWLDQNIDDSPTSKLTQSILCELNECVRFYTDIHLCIDYVKTIIDEKVFLVTSGSLAKDILSEIHSLSVIVLVFIFCSNRQRYVSLCEQYSKIQAICIDQQSLVDVIKKSANAILRQTMTFMMFDEKKQKTARTLSKRATSFLWYQMFIDVLKKLPQMDQAKIDMLKTYEDYYCFNKQQLSKIEQFRTSYTINEVIRWFTLDSFVYRLLNRALRTENISHLYLFRFFIIDLCKQLEHERTCIRDRDILHLYRGQIMSSSELNDLKDNIGNLISTNSFLSTSRRLDVAMQFILGATDTDELKVILFEIEVDCQNTKITFADIDKYSQLQGEEEVLFSLGTVFCIKAVEFVSTLNLWKVKMTATDELSNKIKDAFNLTIGTENRSPSILFGNLLINEYGLFDIGEKFFQMLLKNLSPNHDDIFDIYTSLSKIYRQKEQYKIALDMALKAYDLRRKVVSRNCIDLNELLNLIARIYLETRKYKLAIKYYQESLVICEKNNLNDHPLKTATLHGLGEAYKLKNEFYRSLFYFMDAYEIAQRTEHLPDMANCIGDIGLLHENQLDYETALSYYYEQYSIHEKALELDQNLITEQHLFIDLMRIVETYRKNGNLMMAFGFCKHRLIQLKRALPENHQRIGYTLKMIADIYMYCGDASKVLEYYLQALEVFENTQAYEQLAIIQCLRMIGALLLDKKQYDDGLNYWLKALDIEKNLCLSDDSVLAESYKSIGDIYCEIATYQKALYYYAKALGVYRKKGDQKHMCGMQNEIMILKRKMIYPDLDADHDLPDIIDNTHANETVSQRVKRPGLFRVFCLIS</sequence>
<feature type="repeat" description="TPR" evidence="3">
    <location>
        <begin position="745"/>
        <end position="778"/>
    </location>
</feature>
<dbReference type="Pfam" id="PF13424">
    <property type="entry name" value="TPR_12"/>
    <property type="match status" value="2"/>
</dbReference>
<evidence type="ECO:0000256" key="2">
    <source>
        <dbReference type="ARBA" id="ARBA00022803"/>
    </source>
</evidence>
<feature type="repeat" description="TPR" evidence="3">
    <location>
        <begin position="490"/>
        <end position="523"/>
    </location>
</feature>
<dbReference type="OrthoDB" id="5951504at2759"/>
<comment type="caution">
    <text evidence="4">The sequence shown here is derived from an EMBL/GenBank/DDBJ whole genome shotgun (WGS) entry which is preliminary data.</text>
</comment>
<evidence type="ECO:0000313" key="4">
    <source>
        <dbReference type="EMBL" id="CAF1267000.1"/>
    </source>
</evidence>
<dbReference type="AlphaFoldDB" id="A0A815B452"/>
<keyword evidence="1" id="KW-0677">Repeat</keyword>
<evidence type="ECO:0000256" key="1">
    <source>
        <dbReference type="ARBA" id="ARBA00022737"/>
    </source>
</evidence>
<protein>
    <submittedName>
        <fullName evidence="4">Uncharacterized protein</fullName>
    </submittedName>
</protein>
<dbReference type="PANTHER" id="PTHR45641">
    <property type="entry name" value="TETRATRICOPEPTIDE REPEAT PROTEIN (AFU_ORTHOLOGUE AFUA_6G03870)"/>
    <property type="match status" value="1"/>
</dbReference>
<dbReference type="InterPro" id="IPR011990">
    <property type="entry name" value="TPR-like_helical_dom_sf"/>
</dbReference>
<reference evidence="4" key="1">
    <citation type="submission" date="2021-02" db="EMBL/GenBank/DDBJ databases">
        <authorList>
            <person name="Nowell W R."/>
        </authorList>
    </citation>
    <scope>NUCLEOTIDE SEQUENCE</scope>
</reference>
<name>A0A815B452_9BILA</name>
<dbReference type="InterPro" id="IPR019734">
    <property type="entry name" value="TPR_rpt"/>
</dbReference>
<evidence type="ECO:0000256" key="3">
    <source>
        <dbReference type="PROSITE-ProRule" id="PRU00339"/>
    </source>
</evidence>
<dbReference type="PANTHER" id="PTHR45641:SF19">
    <property type="entry name" value="NEPHROCYSTIN-3"/>
    <property type="match status" value="1"/>
</dbReference>
<dbReference type="PROSITE" id="PS51996">
    <property type="entry name" value="TR_MART"/>
    <property type="match status" value="1"/>
</dbReference>
<gene>
    <name evidence="4" type="ORF">KQP761_LOCUS3099</name>
</gene>
<dbReference type="PROSITE" id="PS50005">
    <property type="entry name" value="TPR"/>
    <property type="match status" value="2"/>
</dbReference>